<accession>A0ABN7WLB7</accession>
<proteinExistence type="predicted"/>
<sequence>MTIIVKTNNHDPTKINFLKTKIYIPIDENDKHSIKLFEIDDVIFLKEKLIAYESYYIVSTTSIKVTALDFDSMPAIGMNVIVTVLITQSVKIAEGNSILDFFIKEKIGNKEPSDFWLEVRHDSSHIYLSNRTNSINQNGHSTNVLLIGVMNYQNLVIDTITNNEIMPEKHFLILEDMTMIISNNNNTNSSKNTYSFNIPWISQTLYTSKNNCATTTQSSENLQAALKTNPIPKTANQENDQNN</sequence>
<evidence type="ECO:0000313" key="1">
    <source>
        <dbReference type="EMBL" id="CAG8834685.1"/>
    </source>
</evidence>
<keyword evidence="2" id="KW-1185">Reference proteome</keyword>
<protein>
    <submittedName>
        <fullName evidence="1">12026_t:CDS:1</fullName>
    </submittedName>
</protein>
<comment type="caution">
    <text evidence="1">The sequence shown here is derived from an EMBL/GenBank/DDBJ whole genome shotgun (WGS) entry which is preliminary data.</text>
</comment>
<reference evidence="1 2" key="1">
    <citation type="submission" date="2021-06" db="EMBL/GenBank/DDBJ databases">
        <authorList>
            <person name="Kallberg Y."/>
            <person name="Tangrot J."/>
            <person name="Rosling A."/>
        </authorList>
    </citation>
    <scope>NUCLEOTIDE SEQUENCE [LARGE SCALE GENOMIC DNA]</scope>
    <source>
        <strain evidence="1 2">120-4 pot B 10/14</strain>
    </source>
</reference>
<evidence type="ECO:0000313" key="2">
    <source>
        <dbReference type="Proteomes" id="UP000789901"/>
    </source>
</evidence>
<dbReference type="EMBL" id="CAJVQB010049927">
    <property type="protein sequence ID" value="CAG8834685.1"/>
    <property type="molecule type" value="Genomic_DNA"/>
</dbReference>
<gene>
    <name evidence="1" type="ORF">GMARGA_LOCUS32191</name>
</gene>
<organism evidence="1 2">
    <name type="scientific">Gigaspora margarita</name>
    <dbReference type="NCBI Taxonomy" id="4874"/>
    <lineage>
        <taxon>Eukaryota</taxon>
        <taxon>Fungi</taxon>
        <taxon>Fungi incertae sedis</taxon>
        <taxon>Mucoromycota</taxon>
        <taxon>Glomeromycotina</taxon>
        <taxon>Glomeromycetes</taxon>
        <taxon>Diversisporales</taxon>
        <taxon>Gigasporaceae</taxon>
        <taxon>Gigaspora</taxon>
    </lineage>
</organism>
<name>A0ABN7WLB7_GIGMA</name>
<dbReference type="Proteomes" id="UP000789901">
    <property type="component" value="Unassembled WGS sequence"/>
</dbReference>